<keyword evidence="1 3" id="KW-0378">Hydrolase</keyword>
<evidence type="ECO:0000256" key="1">
    <source>
        <dbReference type="ARBA" id="ARBA00022801"/>
    </source>
</evidence>
<dbReference type="EC" id="3.4.22.70" evidence="3"/>
<keyword evidence="4" id="KW-1185">Reference proteome</keyword>
<dbReference type="InterPro" id="IPR041999">
    <property type="entry name" value="Sortase_D_1"/>
</dbReference>
<dbReference type="Gene3D" id="2.40.260.10">
    <property type="entry name" value="Sortase"/>
    <property type="match status" value="1"/>
</dbReference>
<dbReference type="EMBL" id="JACHFW010000011">
    <property type="protein sequence ID" value="MBB5265397.1"/>
    <property type="molecule type" value="Genomic_DNA"/>
</dbReference>
<accession>A0A7W8HBL7</accession>
<dbReference type="SUPFAM" id="SSF63817">
    <property type="entry name" value="Sortase"/>
    <property type="match status" value="1"/>
</dbReference>
<dbReference type="CDD" id="cd05828">
    <property type="entry name" value="Sortase_D_1"/>
    <property type="match status" value="1"/>
</dbReference>
<dbReference type="RefSeq" id="WP_183775315.1">
    <property type="nucleotide sequence ID" value="NZ_CAWVEG010000112.1"/>
</dbReference>
<proteinExistence type="predicted"/>
<reference evidence="3 4" key="1">
    <citation type="submission" date="2020-08" db="EMBL/GenBank/DDBJ databases">
        <title>Genomic Encyclopedia of Type Strains, Phase IV (KMG-IV): sequencing the most valuable type-strain genomes for metagenomic binning, comparative biology and taxonomic classification.</title>
        <authorList>
            <person name="Goeker M."/>
        </authorList>
    </citation>
    <scope>NUCLEOTIDE SEQUENCE [LARGE SCALE GENOMIC DNA]</scope>
    <source>
        <strain evidence="3 4">DSM 106146</strain>
    </source>
</reference>
<organism evidence="3 4">
    <name type="scientific">Catenibacillus scindens</name>
    <dbReference type="NCBI Taxonomy" id="673271"/>
    <lineage>
        <taxon>Bacteria</taxon>
        <taxon>Bacillati</taxon>
        <taxon>Bacillota</taxon>
        <taxon>Clostridia</taxon>
        <taxon>Lachnospirales</taxon>
        <taxon>Lachnospiraceae</taxon>
        <taxon>Catenibacillus</taxon>
    </lineage>
</organism>
<dbReference type="InterPro" id="IPR005754">
    <property type="entry name" value="Sortase"/>
</dbReference>
<dbReference type="Pfam" id="PF04203">
    <property type="entry name" value="Sortase"/>
    <property type="match status" value="1"/>
</dbReference>
<dbReference type="NCBIfam" id="TIGR01076">
    <property type="entry name" value="sortase_fam"/>
    <property type="match status" value="1"/>
</dbReference>
<name>A0A7W8HBL7_9FIRM</name>
<feature type="active site" description="Acyl-thioester intermediate" evidence="2">
    <location>
        <position position="155"/>
    </location>
</feature>
<dbReference type="AlphaFoldDB" id="A0A7W8HBL7"/>
<comment type="caution">
    <text evidence="3">The sequence shown here is derived from an EMBL/GenBank/DDBJ whole genome shotgun (WGS) entry which is preliminary data.</text>
</comment>
<sequence length="190" mass="21486">MMNSGGQYFLGNTDPVIVEAQDETEDVQTETEPEETQKQVIEEPNIGDQYGQLVCERLNINSPVYFGDNSDVLLQGIGTYPVSWIPGCGHTTLLSGHNNMHLATLGDAQVGDEFTLITDYGTYEYRVSDIKIVAETDIEACHLDSDTEQVVIYTCYPFYRISGRRTERFFVYLEKISGPEIELINYFLKD</sequence>
<dbReference type="GO" id="GO:0016787">
    <property type="term" value="F:hydrolase activity"/>
    <property type="evidence" value="ECO:0007669"/>
    <property type="project" value="UniProtKB-KW"/>
</dbReference>
<evidence type="ECO:0000313" key="3">
    <source>
        <dbReference type="EMBL" id="MBB5265397.1"/>
    </source>
</evidence>
<evidence type="ECO:0000313" key="4">
    <source>
        <dbReference type="Proteomes" id="UP000543642"/>
    </source>
</evidence>
<gene>
    <name evidence="3" type="ORF">HNP82_002543</name>
</gene>
<dbReference type="InterPro" id="IPR023365">
    <property type="entry name" value="Sortase_dom-sf"/>
</dbReference>
<protein>
    <submittedName>
        <fullName evidence="3">Sortase A</fullName>
        <ecNumber evidence="3">3.4.22.70</ecNumber>
    </submittedName>
</protein>
<dbReference type="Proteomes" id="UP000543642">
    <property type="component" value="Unassembled WGS sequence"/>
</dbReference>
<feature type="active site" description="Proton donor/acceptor" evidence="2">
    <location>
        <position position="97"/>
    </location>
</feature>
<evidence type="ECO:0000256" key="2">
    <source>
        <dbReference type="PIRSR" id="PIRSR605754-1"/>
    </source>
</evidence>